<organism evidence="2 3">
    <name type="scientific">Pleurodeles waltl</name>
    <name type="common">Iberian ribbed newt</name>
    <dbReference type="NCBI Taxonomy" id="8319"/>
    <lineage>
        <taxon>Eukaryota</taxon>
        <taxon>Metazoa</taxon>
        <taxon>Chordata</taxon>
        <taxon>Craniata</taxon>
        <taxon>Vertebrata</taxon>
        <taxon>Euteleostomi</taxon>
        <taxon>Amphibia</taxon>
        <taxon>Batrachia</taxon>
        <taxon>Caudata</taxon>
        <taxon>Salamandroidea</taxon>
        <taxon>Salamandridae</taxon>
        <taxon>Pleurodelinae</taxon>
        <taxon>Pleurodeles</taxon>
    </lineage>
</organism>
<dbReference type="Proteomes" id="UP001066276">
    <property type="component" value="Chromosome 5"/>
</dbReference>
<evidence type="ECO:0000256" key="1">
    <source>
        <dbReference type="SAM" id="MobiDB-lite"/>
    </source>
</evidence>
<evidence type="ECO:0000313" key="3">
    <source>
        <dbReference type="Proteomes" id="UP001066276"/>
    </source>
</evidence>
<evidence type="ECO:0000313" key="2">
    <source>
        <dbReference type="EMBL" id="KAJ1154637.1"/>
    </source>
</evidence>
<keyword evidence="3" id="KW-1185">Reference proteome</keyword>
<protein>
    <submittedName>
        <fullName evidence="2">Uncharacterized protein</fullName>
    </submittedName>
</protein>
<reference evidence="2" key="1">
    <citation type="journal article" date="2022" name="bioRxiv">
        <title>Sequencing and chromosome-scale assembly of the giantPleurodeles waltlgenome.</title>
        <authorList>
            <person name="Brown T."/>
            <person name="Elewa A."/>
            <person name="Iarovenko S."/>
            <person name="Subramanian E."/>
            <person name="Araus A.J."/>
            <person name="Petzold A."/>
            <person name="Susuki M."/>
            <person name="Suzuki K.-i.T."/>
            <person name="Hayashi T."/>
            <person name="Toyoda A."/>
            <person name="Oliveira C."/>
            <person name="Osipova E."/>
            <person name="Leigh N.D."/>
            <person name="Simon A."/>
            <person name="Yun M.H."/>
        </authorList>
    </citation>
    <scope>NUCLEOTIDE SEQUENCE</scope>
    <source>
        <strain evidence="2">20211129_DDA</strain>
        <tissue evidence="2">Liver</tissue>
    </source>
</reference>
<dbReference type="AlphaFoldDB" id="A0AAV7RSX0"/>
<sequence>MVRRRATGAICAQNGGQLVIAAVPAARVAWSRTWSEAAREQRLEDPQRGKERGVLPKGIESERDEEKLPGQLIRRTNGLRCFNARLPQVALSVVGWQTIDLRILVTNLLRCCPAV</sequence>
<comment type="caution">
    <text evidence="2">The sequence shown here is derived from an EMBL/GenBank/DDBJ whole genome shotgun (WGS) entry which is preliminary data.</text>
</comment>
<name>A0AAV7RSX0_PLEWA</name>
<feature type="region of interest" description="Disordered" evidence="1">
    <location>
        <begin position="39"/>
        <end position="67"/>
    </location>
</feature>
<accession>A0AAV7RSX0</accession>
<proteinExistence type="predicted"/>
<dbReference type="EMBL" id="JANPWB010000009">
    <property type="protein sequence ID" value="KAJ1154637.1"/>
    <property type="molecule type" value="Genomic_DNA"/>
</dbReference>
<gene>
    <name evidence="2" type="ORF">NDU88_007380</name>
</gene>